<evidence type="ECO:0000313" key="2">
    <source>
        <dbReference type="Proteomes" id="UP000236291"/>
    </source>
</evidence>
<organism evidence="1 2">
    <name type="scientific">Trifolium pratense</name>
    <name type="common">Red clover</name>
    <dbReference type="NCBI Taxonomy" id="57577"/>
    <lineage>
        <taxon>Eukaryota</taxon>
        <taxon>Viridiplantae</taxon>
        <taxon>Streptophyta</taxon>
        <taxon>Embryophyta</taxon>
        <taxon>Tracheophyta</taxon>
        <taxon>Spermatophyta</taxon>
        <taxon>Magnoliopsida</taxon>
        <taxon>eudicotyledons</taxon>
        <taxon>Gunneridae</taxon>
        <taxon>Pentapetalae</taxon>
        <taxon>rosids</taxon>
        <taxon>fabids</taxon>
        <taxon>Fabales</taxon>
        <taxon>Fabaceae</taxon>
        <taxon>Papilionoideae</taxon>
        <taxon>50 kb inversion clade</taxon>
        <taxon>NPAAA clade</taxon>
        <taxon>Hologalegina</taxon>
        <taxon>IRL clade</taxon>
        <taxon>Trifolieae</taxon>
        <taxon>Trifolium</taxon>
    </lineage>
</organism>
<reference evidence="1 2" key="1">
    <citation type="journal article" date="2014" name="Am. J. Bot.">
        <title>Genome assembly and annotation for red clover (Trifolium pratense; Fabaceae).</title>
        <authorList>
            <person name="Istvanek J."/>
            <person name="Jaros M."/>
            <person name="Krenek A."/>
            <person name="Repkova J."/>
        </authorList>
    </citation>
    <scope>NUCLEOTIDE SEQUENCE [LARGE SCALE GENOMIC DNA]</scope>
    <source>
        <strain evidence="2">cv. Tatra</strain>
        <tissue evidence="1">Young leaves</tissue>
    </source>
</reference>
<protein>
    <submittedName>
        <fullName evidence="1">Uncharacterized protein</fullName>
    </submittedName>
</protein>
<reference evidence="1 2" key="2">
    <citation type="journal article" date="2017" name="Front. Plant Sci.">
        <title>Gene Classification and Mining of Molecular Markers Useful in Red Clover (Trifolium pratense) Breeding.</title>
        <authorList>
            <person name="Istvanek J."/>
            <person name="Dluhosova J."/>
            <person name="Dluhos P."/>
            <person name="Patkova L."/>
            <person name="Nedelnik J."/>
            <person name="Repkova J."/>
        </authorList>
    </citation>
    <scope>NUCLEOTIDE SEQUENCE [LARGE SCALE GENOMIC DNA]</scope>
    <source>
        <strain evidence="2">cv. Tatra</strain>
        <tissue evidence="1">Young leaves</tissue>
    </source>
</reference>
<dbReference type="Proteomes" id="UP000236291">
    <property type="component" value="Unassembled WGS sequence"/>
</dbReference>
<evidence type="ECO:0000313" key="1">
    <source>
        <dbReference type="EMBL" id="PNX98746.1"/>
    </source>
</evidence>
<gene>
    <name evidence="1" type="ORF">L195_g022003</name>
</gene>
<name>A0A2K3N6U3_TRIPR</name>
<dbReference type="EMBL" id="ASHM01016992">
    <property type="protein sequence ID" value="PNX98746.1"/>
    <property type="molecule type" value="Genomic_DNA"/>
</dbReference>
<sequence>MAVFRRYDLASRKCFSDGSTFGAATHALTRSADVLMGEAMGLNAALDCLEELRILQVVIEFS</sequence>
<proteinExistence type="predicted"/>
<comment type="caution">
    <text evidence="1">The sequence shown here is derived from an EMBL/GenBank/DDBJ whole genome shotgun (WGS) entry which is preliminary data.</text>
</comment>
<accession>A0A2K3N6U3</accession>
<dbReference type="AlphaFoldDB" id="A0A2K3N6U3"/>